<dbReference type="SUPFAM" id="SSF56935">
    <property type="entry name" value="Porins"/>
    <property type="match status" value="1"/>
</dbReference>
<evidence type="ECO:0000313" key="3">
    <source>
        <dbReference type="EMBL" id="CCC74392.1"/>
    </source>
</evidence>
<evidence type="ECO:0000313" key="4">
    <source>
        <dbReference type="Proteomes" id="UP000010111"/>
    </source>
</evidence>
<dbReference type="InterPro" id="IPR051465">
    <property type="entry name" value="Cell_Envelope_Struct_Comp"/>
</dbReference>
<accession>G0VMK0</accession>
<reference evidence="3 4" key="1">
    <citation type="journal article" date="2011" name="J. Bacteriol.">
        <title>Genome Sequence of the Ruminal Bacterium Megasphaera elsdenii.</title>
        <authorList>
            <person name="Marx H."/>
            <person name="Graf A.B."/>
            <person name="Tatto N."/>
            <person name="Thallinger G.G."/>
            <person name="Mattanovich D."/>
            <person name="Sauer M."/>
        </authorList>
    </citation>
    <scope>NUCLEOTIDE SEQUENCE [LARGE SCALE GENOMIC DNA]</scope>
    <source>
        <strain evidence="3 4">DSM 20460</strain>
    </source>
</reference>
<keyword evidence="4" id="KW-1185">Reference proteome</keyword>
<dbReference type="EMBL" id="HE576794">
    <property type="protein sequence ID" value="CCC74392.1"/>
    <property type="molecule type" value="Genomic_DNA"/>
</dbReference>
<evidence type="ECO:0000256" key="1">
    <source>
        <dbReference type="SAM" id="SignalP"/>
    </source>
</evidence>
<dbReference type="PROSITE" id="PS51272">
    <property type="entry name" value="SLH"/>
    <property type="match status" value="1"/>
</dbReference>
<dbReference type="STRING" id="1064535.MELS_2175"/>
<dbReference type="HOGENOM" id="CLU_036587_1_0_9"/>
<dbReference type="InterPro" id="IPR001119">
    <property type="entry name" value="SLH_dom"/>
</dbReference>
<dbReference type="AlphaFoldDB" id="G0VMK0"/>
<dbReference type="GeneID" id="97492278"/>
<dbReference type="PANTHER" id="PTHR43308">
    <property type="entry name" value="OUTER MEMBRANE PROTEIN ALPHA-RELATED"/>
    <property type="match status" value="1"/>
</dbReference>
<protein>
    <recommendedName>
        <fullName evidence="2">SLH domain-containing protein</fullName>
    </recommendedName>
</protein>
<feature type="signal peptide" evidence="1">
    <location>
        <begin position="1"/>
        <end position="22"/>
    </location>
</feature>
<dbReference type="KEGG" id="med:MELS_2175"/>
<keyword evidence="1" id="KW-0732">Signal</keyword>
<dbReference type="RefSeq" id="WP_014017110.1">
    <property type="nucleotide sequence ID" value="NC_015873.1"/>
</dbReference>
<name>G0VMK0_MEGEL</name>
<dbReference type="Pfam" id="PF00395">
    <property type="entry name" value="SLH"/>
    <property type="match status" value="1"/>
</dbReference>
<proteinExistence type="predicted"/>
<gene>
    <name evidence="3" type="ORF">MELS_2175</name>
</gene>
<dbReference type="eggNOG" id="COG3203">
    <property type="taxonomic scope" value="Bacteria"/>
</dbReference>
<feature type="chain" id="PRO_5003410936" description="SLH domain-containing protein" evidence="1">
    <location>
        <begin position="23"/>
        <end position="448"/>
    </location>
</feature>
<organism evidence="3 4">
    <name type="scientific">Megasphaera elsdenii DSM 20460</name>
    <dbReference type="NCBI Taxonomy" id="1064535"/>
    <lineage>
        <taxon>Bacteria</taxon>
        <taxon>Bacillati</taxon>
        <taxon>Bacillota</taxon>
        <taxon>Negativicutes</taxon>
        <taxon>Veillonellales</taxon>
        <taxon>Veillonellaceae</taxon>
        <taxon>Megasphaera</taxon>
    </lineage>
</organism>
<dbReference type="Proteomes" id="UP000010111">
    <property type="component" value="Chromosome"/>
</dbReference>
<evidence type="ECO:0000259" key="2">
    <source>
        <dbReference type="PROSITE" id="PS51272"/>
    </source>
</evidence>
<feature type="domain" description="SLH" evidence="2">
    <location>
        <begin position="22"/>
        <end position="85"/>
    </location>
</feature>
<sequence length="448" mass="49815">MKKQVVCTLTAALAVTSLSALAANPFVDVPSDSWAYKSVVELADAGIIQGVDGQYFQGHRNITRYEAAEMVAKAMAHMDKASVEQRALINKLADEYADELNNLGVRVTNLENRVGNTRVFGDAFVRYRYQNGNKKNDNSWDTRFRIRAQGQVNDRTKVTAGVSTGFRPFASNKAASDEGNNPYMDLAKVDYNFGSKNWELSVGRNDVYRIGRDAYGLQYFDALDGAELRYHNDNLAITTGYGKFKDGKKPGVDTVKPISDAHSDHFSTDGLKTGYGEIDVFFGGGKAARSEAGIYYNRLHQSNHSSGEDYFAKYIAGYFARGNYGKWSALANYEHIGFNAGVKNVDGQDYGDAWMGKLQYGNASFAAPGSWDTWLEYLDLDDGSFLGGNPFTWRFSSDMDNQRSWGIGVDYIVAKNLKFSVMQSFASQAKTGSQDPHEMTRIHFQMLF</sequence>